<evidence type="ECO:0000313" key="10">
    <source>
        <dbReference type="EMBL" id="MCY6483581.1"/>
    </source>
</evidence>
<dbReference type="NCBIfam" id="TIGR01695">
    <property type="entry name" value="murJ_mviN"/>
    <property type="match status" value="1"/>
</dbReference>
<keyword evidence="2 8" id="KW-1003">Cell membrane</keyword>
<comment type="subcellular location">
    <subcellularLocation>
        <location evidence="1 8">Cell membrane</location>
        <topology evidence="1 8">Multi-pass membrane protein</topology>
    </subcellularLocation>
</comment>
<feature type="transmembrane region" description="Helical" evidence="8">
    <location>
        <begin position="130"/>
        <end position="151"/>
    </location>
</feature>
<evidence type="ECO:0000256" key="4">
    <source>
        <dbReference type="ARBA" id="ARBA00022960"/>
    </source>
</evidence>
<dbReference type="RefSeq" id="WP_268039860.1">
    <property type="nucleotide sequence ID" value="NZ_JAPQER010000002.1"/>
</dbReference>
<comment type="similarity">
    <text evidence="8 9">Belongs to the MurJ/MviN family.</text>
</comment>
<dbReference type="HAMAP" id="MF_02078">
    <property type="entry name" value="MurJ_MviN"/>
    <property type="match status" value="1"/>
</dbReference>
<accession>A0ABT4CX64</accession>
<keyword evidence="3 8" id="KW-0812">Transmembrane</keyword>
<evidence type="ECO:0000256" key="6">
    <source>
        <dbReference type="ARBA" id="ARBA00022989"/>
    </source>
</evidence>
<feature type="transmembrane region" description="Helical" evidence="8">
    <location>
        <begin position="88"/>
        <end position="110"/>
    </location>
</feature>
<evidence type="ECO:0000256" key="5">
    <source>
        <dbReference type="ARBA" id="ARBA00022984"/>
    </source>
</evidence>
<keyword evidence="11" id="KW-1185">Reference proteome</keyword>
<evidence type="ECO:0000256" key="2">
    <source>
        <dbReference type="ARBA" id="ARBA00022475"/>
    </source>
</evidence>
<evidence type="ECO:0000256" key="9">
    <source>
        <dbReference type="PIRNR" id="PIRNR002869"/>
    </source>
</evidence>
<feature type="transmembrane region" description="Helical" evidence="8">
    <location>
        <begin position="409"/>
        <end position="428"/>
    </location>
</feature>
<keyword evidence="5 8" id="KW-0573">Peptidoglycan synthesis</keyword>
<sequence>MQDKKIIKSSFVIIVLIILGKIMAFVRDALIASKFGTTYITDIYMFSLGVVMLLTTVGYGLTTTLIPIHTENIENKSQQERNVFVSNILNISAIYTIIFVTISIILAPYVIYVFAPGFRENAEVFNNSVYILRVMFTSLFFVCIQSIITGVLQAHKEFSAPAAMAFVSNIIYVIYLISLSNKFGINGFAVATVTGFAAQFLINIPKFKELGYKYIFVINFKDENIIRLVKLMLPVIISTSIIQINLFISRYFATTIYEGAVAALDFSNKINMLVYEVFAVAISMVVYPTLSSYAAKKSNKEYKKALIRAVNVILLIMVPASIGILILREPIISIIFQRGKFDEKAVKITANALMFYTPAMVAYGVRDILYKAFYSLQDTKSPMINSFLGIIINIILSLIFVNSMQVSGLTLASATSAVITTLILIIILNKKLNGINIKYFFKVFLKVIVSALTMGFIIINVRNICFSKIGFNFKGDIISIIICFTIGVCVYFMCIYALKVDEYIYMVELIKKRLVKNKS</sequence>
<dbReference type="InterPro" id="IPR051050">
    <property type="entry name" value="Lipid_II_flippase_MurJ/MviN"/>
</dbReference>
<name>A0ABT4CX64_9CLOT</name>
<keyword evidence="7 8" id="KW-0472">Membrane</keyword>
<feature type="transmembrane region" description="Helical" evidence="8">
    <location>
        <begin position="273"/>
        <end position="293"/>
    </location>
</feature>
<feature type="transmembrane region" description="Helical" evidence="8">
    <location>
        <begin position="158"/>
        <end position="177"/>
    </location>
</feature>
<dbReference type="Proteomes" id="UP001078443">
    <property type="component" value="Unassembled WGS sequence"/>
</dbReference>
<dbReference type="PIRSF" id="PIRSF002869">
    <property type="entry name" value="MviN"/>
    <property type="match status" value="1"/>
</dbReference>
<protein>
    <recommendedName>
        <fullName evidence="8">Probable lipid II flippase MurJ</fullName>
    </recommendedName>
</protein>
<feature type="transmembrane region" description="Helical" evidence="8">
    <location>
        <begin position="305"/>
        <end position="328"/>
    </location>
</feature>
<reference evidence="10" key="1">
    <citation type="submission" date="2022-12" db="EMBL/GenBank/DDBJ databases">
        <authorList>
            <person name="Wang J."/>
        </authorList>
    </citation>
    <scope>NUCLEOTIDE SEQUENCE</scope>
    <source>
        <strain evidence="10">HY-45-18</strain>
    </source>
</reference>
<keyword evidence="8 9" id="KW-0961">Cell wall biogenesis/degradation</keyword>
<dbReference type="PANTHER" id="PTHR47019:SF1">
    <property type="entry name" value="LIPID II FLIPPASE MURJ"/>
    <property type="match status" value="1"/>
</dbReference>
<dbReference type="PANTHER" id="PTHR47019">
    <property type="entry name" value="LIPID II FLIPPASE MURJ"/>
    <property type="match status" value="1"/>
</dbReference>
<keyword evidence="6 8" id="KW-1133">Transmembrane helix</keyword>
<keyword evidence="4 8" id="KW-0133">Cell shape</keyword>
<dbReference type="CDD" id="cd13123">
    <property type="entry name" value="MATE_MurJ_like"/>
    <property type="match status" value="1"/>
</dbReference>
<dbReference type="PRINTS" id="PR01806">
    <property type="entry name" value="VIRFACTRMVIN"/>
</dbReference>
<dbReference type="InterPro" id="IPR004268">
    <property type="entry name" value="MurJ"/>
</dbReference>
<comment type="pathway">
    <text evidence="8">Cell wall biogenesis; peptidoglycan biosynthesis.</text>
</comment>
<organism evidence="10 11">
    <name type="scientific">Clostridium aestuarii</name>
    <dbReference type="NCBI Taxonomy" id="338193"/>
    <lineage>
        <taxon>Bacteria</taxon>
        <taxon>Bacillati</taxon>
        <taxon>Bacillota</taxon>
        <taxon>Clostridia</taxon>
        <taxon>Eubacteriales</taxon>
        <taxon>Clostridiaceae</taxon>
        <taxon>Clostridium</taxon>
    </lineage>
</organism>
<feature type="transmembrane region" description="Helical" evidence="8">
    <location>
        <begin position="43"/>
        <end position="68"/>
    </location>
</feature>
<feature type="transmembrane region" description="Helical" evidence="8">
    <location>
        <begin position="477"/>
        <end position="498"/>
    </location>
</feature>
<proteinExistence type="inferred from homology"/>
<feature type="transmembrane region" description="Helical" evidence="8">
    <location>
        <begin position="183"/>
        <end position="204"/>
    </location>
</feature>
<gene>
    <name evidence="8 10" type="primary">murJ</name>
    <name evidence="10" type="ORF">OW763_04340</name>
</gene>
<feature type="transmembrane region" description="Helical" evidence="8">
    <location>
        <begin position="440"/>
        <end position="461"/>
    </location>
</feature>
<comment type="function">
    <text evidence="8 9">Involved in peptidoglycan biosynthesis. Transports lipid-linked peptidoglycan precursors from the inner to the outer leaflet of the cytoplasmic membrane.</text>
</comment>
<feature type="transmembrane region" description="Helical" evidence="8">
    <location>
        <begin position="231"/>
        <end position="253"/>
    </location>
</feature>
<feature type="transmembrane region" description="Helical" evidence="8">
    <location>
        <begin position="386"/>
        <end position="403"/>
    </location>
</feature>
<dbReference type="EMBL" id="JAPQER010000002">
    <property type="protein sequence ID" value="MCY6483581.1"/>
    <property type="molecule type" value="Genomic_DNA"/>
</dbReference>
<evidence type="ECO:0000256" key="3">
    <source>
        <dbReference type="ARBA" id="ARBA00022692"/>
    </source>
</evidence>
<evidence type="ECO:0000256" key="1">
    <source>
        <dbReference type="ARBA" id="ARBA00004651"/>
    </source>
</evidence>
<keyword evidence="8 9" id="KW-0813">Transport</keyword>
<evidence type="ECO:0000256" key="8">
    <source>
        <dbReference type="HAMAP-Rule" id="MF_02078"/>
    </source>
</evidence>
<evidence type="ECO:0000256" key="7">
    <source>
        <dbReference type="ARBA" id="ARBA00023136"/>
    </source>
</evidence>
<evidence type="ECO:0000313" key="11">
    <source>
        <dbReference type="Proteomes" id="UP001078443"/>
    </source>
</evidence>
<feature type="transmembrane region" description="Helical" evidence="8">
    <location>
        <begin position="12"/>
        <end position="31"/>
    </location>
</feature>
<comment type="caution">
    <text evidence="10">The sequence shown here is derived from an EMBL/GenBank/DDBJ whole genome shotgun (WGS) entry which is preliminary data.</text>
</comment>
<feature type="transmembrane region" description="Helical" evidence="8">
    <location>
        <begin position="348"/>
        <end position="365"/>
    </location>
</feature>
<dbReference type="Pfam" id="PF03023">
    <property type="entry name" value="MurJ"/>
    <property type="match status" value="1"/>
</dbReference>